<sequence>MTAFDPKELKTLSDILALILDEEQGQSASALDAIKARARRNKITGGALKNLFQTITDDPSWRSSFKNTKAQTQDKSEEYLARLGQMRTTLNETSEELTATRNYTHKLHAQLQYAISLRKETEMELAELITRRHYPSRVMIFALFSAGLIVGAATAEILHVLLHTATHVVTDNARYLY</sequence>
<evidence type="ECO:0000313" key="3">
    <source>
        <dbReference type="Proteomes" id="UP001301152"/>
    </source>
</evidence>
<reference evidence="2 3" key="1">
    <citation type="submission" date="2022-11" db="EMBL/GenBank/DDBJ databases">
        <title>Genome sequencing of Acetobacter type strain.</title>
        <authorList>
            <person name="Heo J."/>
            <person name="Lee D."/>
            <person name="Han B.-H."/>
            <person name="Hong S.-B."/>
            <person name="Kwon S.-W."/>
        </authorList>
    </citation>
    <scope>NUCLEOTIDE SEQUENCE [LARGE SCALE GENOMIC DNA]</scope>
    <source>
        <strain evidence="2 3">KACC 21253</strain>
    </source>
</reference>
<organism evidence="2 3">
    <name type="scientific">Acetobacter thailandicus</name>
    <dbReference type="NCBI Taxonomy" id="1502842"/>
    <lineage>
        <taxon>Bacteria</taxon>
        <taxon>Pseudomonadati</taxon>
        <taxon>Pseudomonadota</taxon>
        <taxon>Alphaproteobacteria</taxon>
        <taxon>Acetobacterales</taxon>
        <taxon>Acetobacteraceae</taxon>
        <taxon>Acetobacter</taxon>
    </lineage>
</organism>
<keyword evidence="1" id="KW-0472">Membrane</keyword>
<comment type="caution">
    <text evidence="2">The sequence shown here is derived from an EMBL/GenBank/DDBJ whole genome shotgun (WGS) entry which is preliminary data.</text>
</comment>
<evidence type="ECO:0000313" key="2">
    <source>
        <dbReference type="EMBL" id="MCX2562804.1"/>
    </source>
</evidence>
<name>A0ABT3QC07_9PROT</name>
<dbReference type="Proteomes" id="UP001301152">
    <property type="component" value="Unassembled WGS sequence"/>
</dbReference>
<gene>
    <name evidence="2" type="ORF">OQ497_02310</name>
</gene>
<accession>A0ABT3QC07</accession>
<dbReference type="RefSeq" id="WP_173559281.1">
    <property type="nucleotide sequence ID" value="NZ_JAPIUZ010000001.1"/>
</dbReference>
<proteinExistence type="predicted"/>
<evidence type="ECO:0000256" key="1">
    <source>
        <dbReference type="SAM" id="Phobius"/>
    </source>
</evidence>
<dbReference type="EMBL" id="JAPIUZ010000001">
    <property type="protein sequence ID" value="MCX2562804.1"/>
    <property type="molecule type" value="Genomic_DNA"/>
</dbReference>
<keyword evidence="1" id="KW-0812">Transmembrane</keyword>
<keyword evidence="1" id="KW-1133">Transmembrane helix</keyword>
<feature type="transmembrane region" description="Helical" evidence="1">
    <location>
        <begin position="138"/>
        <end position="162"/>
    </location>
</feature>
<keyword evidence="3" id="KW-1185">Reference proteome</keyword>
<protein>
    <submittedName>
        <fullName evidence="2">Uncharacterized protein</fullName>
    </submittedName>
</protein>